<dbReference type="AlphaFoldDB" id="A0A7E6CXR9"/>
<evidence type="ECO:0000256" key="13">
    <source>
        <dbReference type="SAM" id="MobiDB-lite"/>
    </source>
</evidence>
<evidence type="ECO:0000256" key="4">
    <source>
        <dbReference type="ARBA" id="ARBA00022692"/>
    </source>
</evidence>
<keyword evidence="6" id="KW-0677">Repeat</keyword>
<dbReference type="SUPFAM" id="SSF48726">
    <property type="entry name" value="Immunoglobulin"/>
    <property type="match status" value="2"/>
</dbReference>
<sequence length="718" mass="77404">MRTCLPTCALSADQGHRNCRCRQRPGAAPRLARARIPSWAGDVWGEQLRAHVSFSDSQERPKLSWAFVVAARLGPWARGSSHSVFSATRVGVGAGACSDRARRLLLGGRGWFYVGEACVRARIRQAPGTGTVAAAERGPAPQRQASPQWLAEWAPGDATLNRPGWREAGERPVAAGGGTSGRACGNPRHWRRATRGGPGRNRAIGSSQGARAPLKGDRAAALGPLCGPGAREARGRSSVAPRGGRSLGRASERGAREGLVGRGGAESRGQRLRGGSAVLRWWYSGPGFYRGRPAPRVRAQPCSAFWSRSSVHEAERTRRDAGKPRRAEPGRRRLREHERKSLNKTHGRRRARVRNREGRPQPGNGCAPAGRQEVKLQAVWGSQTRGRDRARARLLLSAARIVSARAGPPQVAAASGKSAPDSKSPPRATTGPAGVHLGNAAGLGPGPGWTWKTGMLRNVRPRGLGLLPLRAAWALLLLAAADGGAAGPPKAVVRLEPPWFNVLRGDEVTLHCQGPHGPGDGPTQWSRDGAPIPAQVQPRFSFRASLSDGGDYRCQTGQTGLSDPVRLNVTSDWLLLQTPRLLLQEGDPLMLRCHNWQNRPLFKIQFLQDNVSRSYSPANSSFFIPHADASHSGMYHCSGFIRGMKLVSHPVSITVQGPASPAVTESSLPWPQIAFCLVMGLLFAVDTGLYFSVWKDLRSWMGDMKDDKVTWSKSLGDK</sequence>
<evidence type="ECO:0000256" key="12">
    <source>
        <dbReference type="ARBA" id="ARBA00023319"/>
    </source>
</evidence>
<keyword evidence="16" id="KW-1185">Reference proteome</keyword>
<feature type="region of interest" description="Disordered" evidence="13">
    <location>
        <begin position="307"/>
        <end position="371"/>
    </location>
</feature>
<dbReference type="GO" id="GO:0019770">
    <property type="term" value="F:IgG receptor activity"/>
    <property type="evidence" value="ECO:0007669"/>
    <property type="project" value="TreeGrafter"/>
</dbReference>
<dbReference type="Proteomes" id="UP000504628">
    <property type="component" value="Chromosome 14"/>
</dbReference>
<feature type="compositionally biased region" description="Low complexity" evidence="13">
    <location>
        <begin position="219"/>
        <end position="230"/>
    </location>
</feature>
<dbReference type="GO" id="GO:0050766">
    <property type="term" value="P:positive regulation of phagocytosis"/>
    <property type="evidence" value="ECO:0007669"/>
    <property type="project" value="TreeGrafter"/>
</dbReference>
<evidence type="ECO:0000256" key="8">
    <source>
        <dbReference type="ARBA" id="ARBA00023136"/>
    </source>
</evidence>
<feature type="compositionally biased region" description="Basic residues" evidence="13">
    <location>
        <begin position="342"/>
        <end position="353"/>
    </location>
</feature>
<dbReference type="Pfam" id="PF13895">
    <property type="entry name" value="Ig_2"/>
    <property type="match status" value="2"/>
</dbReference>
<keyword evidence="11" id="KW-0325">Glycoprotein</keyword>
<dbReference type="Gene3D" id="2.60.40.10">
    <property type="entry name" value="Immunoglobulins"/>
    <property type="match status" value="2"/>
</dbReference>
<dbReference type="PANTHER" id="PTHR11481">
    <property type="entry name" value="IMMUNOGLOBULIN FC RECEPTOR"/>
    <property type="match status" value="1"/>
</dbReference>
<protein>
    <submittedName>
        <fullName evidence="17">Uncharacterized protein LOC114489446</fullName>
    </submittedName>
</protein>
<proteinExistence type="predicted"/>
<dbReference type="KEGG" id="pdic:114489446"/>
<evidence type="ECO:0000313" key="17">
    <source>
        <dbReference type="RefSeq" id="XP_035871682.1"/>
    </source>
</evidence>
<keyword evidence="3" id="KW-0390">IgG-binding protein</keyword>
<dbReference type="GO" id="GO:0019864">
    <property type="term" value="F:IgG binding"/>
    <property type="evidence" value="ECO:0007669"/>
    <property type="project" value="UniProtKB-KW"/>
</dbReference>
<keyword evidence="10" id="KW-0675">Receptor</keyword>
<evidence type="ECO:0000259" key="15">
    <source>
        <dbReference type="PROSITE" id="PS50835"/>
    </source>
</evidence>
<dbReference type="InterPro" id="IPR036179">
    <property type="entry name" value="Ig-like_dom_sf"/>
</dbReference>
<dbReference type="InParanoid" id="A0A7E6CXR9"/>
<feature type="domain" description="Ig-like" evidence="15">
    <location>
        <begin position="489"/>
        <end position="570"/>
    </location>
</feature>
<evidence type="ECO:0000256" key="11">
    <source>
        <dbReference type="ARBA" id="ARBA00023180"/>
    </source>
</evidence>
<keyword evidence="4 14" id="KW-0812">Transmembrane</keyword>
<evidence type="ECO:0000256" key="7">
    <source>
        <dbReference type="ARBA" id="ARBA00022989"/>
    </source>
</evidence>
<feature type="transmembrane region" description="Helical" evidence="14">
    <location>
        <begin position="670"/>
        <end position="691"/>
    </location>
</feature>
<keyword evidence="2" id="KW-1003">Cell membrane</keyword>
<dbReference type="RefSeq" id="XP_035871682.1">
    <property type="nucleotide sequence ID" value="XM_036015789.1"/>
</dbReference>
<dbReference type="OrthoDB" id="6151406at2759"/>
<feature type="region of interest" description="Disordered" evidence="13">
    <location>
        <begin position="170"/>
        <end position="271"/>
    </location>
</feature>
<feature type="compositionally biased region" description="Basic and acidic residues" evidence="13">
    <location>
        <begin position="310"/>
        <end position="341"/>
    </location>
</feature>
<evidence type="ECO:0000256" key="14">
    <source>
        <dbReference type="SAM" id="Phobius"/>
    </source>
</evidence>
<evidence type="ECO:0000256" key="1">
    <source>
        <dbReference type="ARBA" id="ARBA00004251"/>
    </source>
</evidence>
<evidence type="ECO:0000313" key="16">
    <source>
        <dbReference type="Proteomes" id="UP000504628"/>
    </source>
</evidence>
<dbReference type="FunFam" id="2.60.40.10:FF:000217">
    <property type="entry name" value="High affinity immunoglobulin gamma Fc receptor I"/>
    <property type="match status" value="1"/>
</dbReference>
<gene>
    <name evidence="17" type="primary">LOC114489446</name>
</gene>
<dbReference type="InterPro" id="IPR013783">
    <property type="entry name" value="Ig-like_fold"/>
</dbReference>
<keyword evidence="9" id="KW-1015">Disulfide bond</keyword>
<evidence type="ECO:0000256" key="5">
    <source>
        <dbReference type="ARBA" id="ARBA00022729"/>
    </source>
</evidence>
<keyword evidence="5" id="KW-0732">Signal</keyword>
<feature type="region of interest" description="Disordered" evidence="13">
    <location>
        <begin position="405"/>
        <end position="441"/>
    </location>
</feature>
<dbReference type="PROSITE" id="PS50835">
    <property type="entry name" value="IG_LIKE"/>
    <property type="match status" value="1"/>
</dbReference>
<comment type="subcellular location">
    <subcellularLocation>
        <location evidence="1">Cell membrane</location>
        <topology evidence="1">Single-pass type I membrane protein</topology>
    </subcellularLocation>
</comment>
<dbReference type="GO" id="GO:0032760">
    <property type="term" value="P:positive regulation of tumor necrosis factor production"/>
    <property type="evidence" value="ECO:0007669"/>
    <property type="project" value="TreeGrafter"/>
</dbReference>
<evidence type="ECO:0000256" key="9">
    <source>
        <dbReference type="ARBA" id="ARBA00023157"/>
    </source>
</evidence>
<dbReference type="InterPro" id="IPR050488">
    <property type="entry name" value="Ig_Fc_receptor"/>
</dbReference>
<keyword evidence="8 14" id="KW-0472">Membrane</keyword>
<keyword evidence="12" id="KW-0393">Immunoglobulin domain</keyword>
<dbReference type="PANTHER" id="PTHR11481:SF97">
    <property type="entry name" value="LOW AFFINITY IMMUNOGLOBULIN GAMMA FC REGION RECEPTOR II-B-RELATED"/>
    <property type="match status" value="1"/>
</dbReference>
<accession>A0A7E6CXR9</accession>
<dbReference type="InterPro" id="IPR007110">
    <property type="entry name" value="Ig-like_dom"/>
</dbReference>
<dbReference type="GeneID" id="114489446"/>
<name>A0A7E6CXR9_9CHIR</name>
<dbReference type="GO" id="GO:0001788">
    <property type="term" value="P:antibody-dependent cellular cytotoxicity"/>
    <property type="evidence" value="ECO:0007669"/>
    <property type="project" value="TreeGrafter"/>
</dbReference>
<reference evidence="17" key="1">
    <citation type="submission" date="2025-08" db="UniProtKB">
        <authorList>
            <consortium name="RefSeq"/>
        </authorList>
    </citation>
    <scope>IDENTIFICATION</scope>
    <source>
        <tissue evidence="17">Muscle</tissue>
    </source>
</reference>
<organism evidence="16 17">
    <name type="scientific">Phyllostomus discolor</name>
    <name type="common">pale spear-nosed bat</name>
    <dbReference type="NCBI Taxonomy" id="89673"/>
    <lineage>
        <taxon>Eukaryota</taxon>
        <taxon>Metazoa</taxon>
        <taxon>Chordata</taxon>
        <taxon>Craniata</taxon>
        <taxon>Vertebrata</taxon>
        <taxon>Euteleostomi</taxon>
        <taxon>Mammalia</taxon>
        <taxon>Eutheria</taxon>
        <taxon>Laurasiatheria</taxon>
        <taxon>Chiroptera</taxon>
        <taxon>Yangochiroptera</taxon>
        <taxon>Phyllostomidae</taxon>
        <taxon>Phyllostominae</taxon>
        <taxon>Phyllostomus</taxon>
    </lineage>
</organism>
<dbReference type="GO" id="GO:0009897">
    <property type="term" value="C:external side of plasma membrane"/>
    <property type="evidence" value="ECO:0007669"/>
    <property type="project" value="TreeGrafter"/>
</dbReference>
<dbReference type="InterPro" id="IPR003599">
    <property type="entry name" value="Ig_sub"/>
</dbReference>
<evidence type="ECO:0000256" key="3">
    <source>
        <dbReference type="ARBA" id="ARBA00022652"/>
    </source>
</evidence>
<dbReference type="SMART" id="SM00409">
    <property type="entry name" value="IG"/>
    <property type="match status" value="2"/>
</dbReference>
<evidence type="ECO:0000256" key="6">
    <source>
        <dbReference type="ARBA" id="ARBA00022737"/>
    </source>
</evidence>
<evidence type="ECO:0000256" key="2">
    <source>
        <dbReference type="ARBA" id="ARBA00022475"/>
    </source>
</evidence>
<keyword evidence="7 14" id="KW-1133">Transmembrane helix</keyword>
<evidence type="ECO:0000256" key="10">
    <source>
        <dbReference type="ARBA" id="ARBA00023170"/>
    </source>
</evidence>